<reference evidence="2 3" key="1">
    <citation type="submission" date="2018-03" db="EMBL/GenBank/DDBJ databases">
        <authorList>
            <person name="Keele B.F."/>
        </authorList>
    </citation>
    <scope>NUCLEOTIDE SEQUENCE [LARGE SCALE GENOMIC DNA]</scope>
    <source>
        <strain evidence="2 3">AU19729</strain>
    </source>
</reference>
<protein>
    <submittedName>
        <fullName evidence="2">Phage tail protein</fullName>
    </submittedName>
</protein>
<evidence type="ECO:0000313" key="3">
    <source>
        <dbReference type="Proteomes" id="UP000238982"/>
    </source>
</evidence>
<feature type="domain" description="Phage tail assembly chaperone-like" evidence="1">
    <location>
        <begin position="78"/>
        <end position="140"/>
    </location>
</feature>
<dbReference type="EMBL" id="PVGH01000046">
    <property type="protein sequence ID" value="PRF62041.1"/>
    <property type="molecule type" value="Genomic_DNA"/>
</dbReference>
<dbReference type="Proteomes" id="UP000238982">
    <property type="component" value="Unassembled WGS sequence"/>
</dbReference>
<evidence type="ECO:0000259" key="1">
    <source>
        <dbReference type="Pfam" id="PF16778"/>
    </source>
</evidence>
<evidence type="ECO:0000313" key="2">
    <source>
        <dbReference type="EMBL" id="PRF62041.1"/>
    </source>
</evidence>
<gene>
    <name evidence="2" type="ORF">C6Q15_10570</name>
</gene>
<dbReference type="AlphaFoldDB" id="A0A2S9MSU2"/>
<organism evidence="2 3">
    <name type="scientific">Burkholderia multivorans</name>
    <dbReference type="NCBI Taxonomy" id="87883"/>
    <lineage>
        <taxon>Bacteria</taxon>
        <taxon>Pseudomonadati</taxon>
        <taxon>Pseudomonadota</taxon>
        <taxon>Betaproteobacteria</taxon>
        <taxon>Burkholderiales</taxon>
        <taxon>Burkholderiaceae</taxon>
        <taxon>Burkholderia</taxon>
        <taxon>Burkholderia cepacia complex</taxon>
    </lineage>
</organism>
<dbReference type="Gene3D" id="6.10.140.1310">
    <property type="match status" value="1"/>
</dbReference>
<proteinExistence type="predicted"/>
<dbReference type="InterPro" id="IPR031893">
    <property type="entry name" value="Phage_tail_APC"/>
</dbReference>
<sequence length="147" mass="15991">MGQKYAAYDEARVITAFYDSVDSPPPSGAKVVRISEEVWTTLLAAQSRGKRLVVDESGNAVAGDPLPLTRAQVADLKRAQRDAALKATDWLVSRHQDEKLIGDGTTLTASQFEALVKYRQALRDIANADRWPDVALPAAPDFLTPIA</sequence>
<dbReference type="Pfam" id="PF16778">
    <property type="entry name" value="Phage_tail_APC"/>
    <property type="match status" value="1"/>
</dbReference>
<name>A0A2S9MSU2_9BURK</name>
<comment type="caution">
    <text evidence="2">The sequence shown here is derived from an EMBL/GenBank/DDBJ whole genome shotgun (WGS) entry which is preliminary data.</text>
</comment>
<accession>A0A2S9MSU2</accession>